<evidence type="ECO:0000256" key="4">
    <source>
        <dbReference type="PROSITE-ProRule" id="PRU00108"/>
    </source>
</evidence>
<dbReference type="PANTHER" id="PTHR24324">
    <property type="entry name" value="HOMEOBOX PROTEIN HHEX"/>
    <property type="match status" value="1"/>
</dbReference>
<dbReference type="GO" id="GO:0005634">
    <property type="term" value="C:nucleus"/>
    <property type="evidence" value="ECO:0007669"/>
    <property type="project" value="UniProtKB-SubCell"/>
</dbReference>
<dbReference type="InterPro" id="IPR009057">
    <property type="entry name" value="Homeodomain-like_sf"/>
</dbReference>
<dbReference type="OMA" id="YIDTHAT"/>
<dbReference type="SMART" id="SM00389">
    <property type="entry name" value="HOX"/>
    <property type="match status" value="1"/>
</dbReference>
<dbReference type="RefSeq" id="XP_001645533.1">
    <property type="nucleotide sequence ID" value="XM_001645483.1"/>
</dbReference>
<evidence type="ECO:0000259" key="7">
    <source>
        <dbReference type="PROSITE" id="PS50071"/>
    </source>
</evidence>
<comment type="subcellular location">
    <subcellularLocation>
        <location evidence="4 5">Nucleus</location>
    </subcellularLocation>
</comment>
<feature type="compositionally biased region" description="Basic and acidic residues" evidence="6">
    <location>
        <begin position="248"/>
        <end position="263"/>
    </location>
</feature>
<feature type="compositionally biased region" description="Low complexity" evidence="6">
    <location>
        <begin position="267"/>
        <end position="281"/>
    </location>
</feature>
<feature type="DNA-binding region" description="Homeobox" evidence="4">
    <location>
        <begin position="186"/>
        <end position="245"/>
    </location>
</feature>
<dbReference type="GO" id="GO:0000978">
    <property type="term" value="F:RNA polymerase II cis-regulatory region sequence-specific DNA binding"/>
    <property type="evidence" value="ECO:0007669"/>
    <property type="project" value="TreeGrafter"/>
</dbReference>
<dbReference type="InterPro" id="IPR001356">
    <property type="entry name" value="HD"/>
</dbReference>
<evidence type="ECO:0000256" key="5">
    <source>
        <dbReference type="RuleBase" id="RU000682"/>
    </source>
</evidence>
<dbReference type="PhylomeDB" id="A7TJA6"/>
<sequence length="411" mass="46248">MATQRTSLPSLSSILFNSNTATTADVTSNAILQQAFHHDNRGIIRLPPLNATGINRPRSVDSALRHTASDIELVISQSQHQQQQENNQESLLNRSQSCATLQNTNTPLKDHVQQQLNQNNSFESPSTPIVKKKSSHKMNDMLTPLSAAKAIITPSTNDKKRAFAFITHSQETFPTKEPKIDNAPLARRKRRRTSTQELNILQNEFAKDATPDKQKRIYLAERCKMSEKAVQIWFQNRRQAEKRRKIAAEKGYSHNDNSNDNKSVEGTTNDSNTTTDLNSKTPETEKSIDNIHQLDKTPELHIPLKDNQVTPSKSKLESNNHLESPIPTRTTPPQKRGQALTFHLRTDKKILTPLKTLPNNRVNKLINGDMNAKENIPDSIASMNCNSPKKSSLKIKQTNSMPLKEIEPNKA</sequence>
<reference evidence="8 9" key="1">
    <citation type="journal article" date="2007" name="Proc. Natl. Acad. Sci. U.S.A.">
        <title>Independent sorting-out of thousands of duplicated gene pairs in two yeast species descended from a whole-genome duplication.</title>
        <authorList>
            <person name="Scannell D.R."/>
            <person name="Frank A.C."/>
            <person name="Conant G.C."/>
            <person name="Byrne K.P."/>
            <person name="Woolfit M."/>
            <person name="Wolfe K.H."/>
        </authorList>
    </citation>
    <scope>NUCLEOTIDE SEQUENCE [LARGE SCALE GENOMIC DNA]</scope>
    <source>
        <strain evidence="9">ATCC 22028 / DSM 70294 / BCRC 21397 / CBS 2163 / NBRC 10782 / NRRL Y-8283 / UCD 57-17</strain>
    </source>
</reference>
<evidence type="ECO:0000256" key="3">
    <source>
        <dbReference type="ARBA" id="ARBA00023242"/>
    </source>
</evidence>
<dbReference type="STRING" id="436907.A7TJA6"/>
<dbReference type="GO" id="GO:0000981">
    <property type="term" value="F:DNA-binding transcription factor activity, RNA polymerase II-specific"/>
    <property type="evidence" value="ECO:0007669"/>
    <property type="project" value="InterPro"/>
</dbReference>
<feature type="compositionally biased region" description="Polar residues" evidence="6">
    <location>
        <begin position="383"/>
        <end position="401"/>
    </location>
</feature>
<evidence type="ECO:0000256" key="6">
    <source>
        <dbReference type="SAM" id="MobiDB-lite"/>
    </source>
</evidence>
<feature type="compositionally biased region" description="Polar residues" evidence="6">
    <location>
        <begin position="321"/>
        <end position="333"/>
    </location>
</feature>
<evidence type="ECO:0000313" key="8">
    <source>
        <dbReference type="EMBL" id="EDO17675.1"/>
    </source>
</evidence>
<dbReference type="PANTHER" id="PTHR24324:SF9">
    <property type="entry name" value="HOMEOBOX DOMAIN-CONTAINING PROTEIN"/>
    <property type="match status" value="1"/>
</dbReference>
<organism evidence="9">
    <name type="scientific">Vanderwaltozyma polyspora (strain ATCC 22028 / DSM 70294 / BCRC 21397 / CBS 2163 / NBRC 10782 / NRRL Y-8283 / UCD 57-17)</name>
    <name type="common">Kluyveromyces polysporus</name>
    <dbReference type="NCBI Taxonomy" id="436907"/>
    <lineage>
        <taxon>Eukaryota</taxon>
        <taxon>Fungi</taxon>
        <taxon>Dikarya</taxon>
        <taxon>Ascomycota</taxon>
        <taxon>Saccharomycotina</taxon>
        <taxon>Saccharomycetes</taxon>
        <taxon>Saccharomycetales</taxon>
        <taxon>Saccharomycetaceae</taxon>
        <taxon>Vanderwaltozyma</taxon>
    </lineage>
</organism>
<dbReference type="EMBL" id="DS480400">
    <property type="protein sequence ID" value="EDO17675.1"/>
    <property type="molecule type" value="Genomic_DNA"/>
</dbReference>
<gene>
    <name evidence="8" type="ORF">Kpol_1004p50</name>
</gene>
<feature type="region of interest" description="Disordered" evidence="6">
    <location>
        <begin position="383"/>
        <end position="411"/>
    </location>
</feature>
<dbReference type="InterPro" id="IPR017970">
    <property type="entry name" value="Homeobox_CS"/>
</dbReference>
<dbReference type="GeneID" id="5545915"/>
<dbReference type="AlphaFoldDB" id="A7TJA6"/>
<dbReference type="InterPro" id="IPR051000">
    <property type="entry name" value="Homeobox_DNA-bind_prot"/>
</dbReference>
<keyword evidence="1 4" id="KW-0238">DNA-binding</keyword>
<evidence type="ECO:0000256" key="1">
    <source>
        <dbReference type="ARBA" id="ARBA00023125"/>
    </source>
</evidence>
<dbReference type="PROSITE" id="PS00027">
    <property type="entry name" value="HOMEOBOX_1"/>
    <property type="match status" value="1"/>
</dbReference>
<keyword evidence="3 4" id="KW-0539">Nucleus</keyword>
<name>A7TJA6_VANPO</name>
<dbReference type="InParanoid" id="A7TJA6"/>
<keyword evidence="2 4" id="KW-0371">Homeobox</keyword>
<dbReference type="OrthoDB" id="6159439at2759"/>
<dbReference type="FunCoup" id="A7TJA6">
    <property type="interactions" value="1111"/>
</dbReference>
<dbReference type="Proteomes" id="UP000000267">
    <property type="component" value="Unassembled WGS sequence"/>
</dbReference>
<feature type="region of interest" description="Disordered" evidence="6">
    <location>
        <begin position="248"/>
        <end position="336"/>
    </location>
</feature>
<dbReference type="SUPFAM" id="SSF46689">
    <property type="entry name" value="Homeodomain-like"/>
    <property type="match status" value="1"/>
</dbReference>
<dbReference type="HOGENOM" id="CLU_043444_0_0_1"/>
<feature type="domain" description="Homeobox" evidence="7">
    <location>
        <begin position="184"/>
        <end position="244"/>
    </location>
</feature>
<dbReference type="GO" id="GO:0030154">
    <property type="term" value="P:cell differentiation"/>
    <property type="evidence" value="ECO:0007669"/>
    <property type="project" value="TreeGrafter"/>
</dbReference>
<dbReference type="Gene3D" id="1.10.10.60">
    <property type="entry name" value="Homeodomain-like"/>
    <property type="match status" value="1"/>
</dbReference>
<keyword evidence="9" id="KW-1185">Reference proteome</keyword>
<dbReference type="eggNOG" id="KOG0490">
    <property type="taxonomic scope" value="Eukaryota"/>
</dbReference>
<feature type="compositionally biased region" description="Basic and acidic residues" evidence="6">
    <location>
        <begin position="282"/>
        <end position="304"/>
    </location>
</feature>
<accession>A7TJA6</accession>
<dbReference type="KEGG" id="vpo:Kpol_1004p50"/>
<dbReference type="CDD" id="cd00086">
    <property type="entry name" value="homeodomain"/>
    <property type="match status" value="1"/>
</dbReference>
<protein>
    <recommendedName>
        <fullName evidence="7">Homeobox domain-containing protein</fullName>
    </recommendedName>
</protein>
<evidence type="ECO:0000313" key="9">
    <source>
        <dbReference type="Proteomes" id="UP000000267"/>
    </source>
</evidence>
<dbReference type="Pfam" id="PF00046">
    <property type="entry name" value="Homeodomain"/>
    <property type="match status" value="1"/>
</dbReference>
<dbReference type="PROSITE" id="PS50071">
    <property type="entry name" value="HOMEOBOX_2"/>
    <property type="match status" value="1"/>
</dbReference>
<proteinExistence type="predicted"/>
<evidence type="ECO:0000256" key="2">
    <source>
        <dbReference type="ARBA" id="ARBA00023155"/>
    </source>
</evidence>